<gene>
    <name evidence="4" type="ORF">DIATSA_LOCUS7357</name>
</gene>
<feature type="domain" description="CCHC-type" evidence="3">
    <location>
        <begin position="131"/>
        <end position="144"/>
    </location>
</feature>
<name>A0A9N9R5B2_9NEOP</name>
<feature type="compositionally biased region" description="Basic residues" evidence="2">
    <location>
        <begin position="170"/>
        <end position="180"/>
    </location>
</feature>
<dbReference type="SMART" id="SM00343">
    <property type="entry name" value="ZnF_C2HC"/>
    <property type="match status" value="2"/>
</dbReference>
<dbReference type="InterPro" id="IPR001878">
    <property type="entry name" value="Znf_CCHC"/>
</dbReference>
<dbReference type="AlphaFoldDB" id="A0A9N9R5B2"/>
<organism evidence="4 5">
    <name type="scientific">Diatraea saccharalis</name>
    <name type="common">sugarcane borer</name>
    <dbReference type="NCBI Taxonomy" id="40085"/>
    <lineage>
        <taxon>Eukaryota</taxon>
        <taxon>Metazoa</taxon>
        <taxon>Ecdysozoa</taxon>
        <taxon>Arthropoda</taxon>
        <taxon>Hexapoda</taxon>
        <taxon>Insecta</taxon>
        <taxon>Pterygota</taxon>
        <taxon>Neoptera</taxon>
        <taxon>Endopterygota</taxon>
        <taxon>Lepidoptera</taxon>
        <taxon>Glossata</taxon>
        <taxon>Ditrysia</taxon>
        <taxon>Pyraloidea</taxon>
        <taxon>Crambidae</taxon>
        <taxon>Crambinae</taxon>
        <taxon>Diatraea</taxon>
    </lineage>
</organism>
<sequence length="217" mass="23166">MLLDRMKELVDPEVAEVSRPMKTAAFRLSGLDDAVEVADIQDAVSKQGGCQVDKVLVSEIRLSRRGMGTAVVRCPVAAAKKLTEGGKKRLLVGWVSAAISILPSKPLRYFKCHEVGHVVAKCDRVDRSALCLRCGGPNHKARECTAAPHCIVRETAGTALNHVLGGKSCKPPKRPMRKKTSGPAATATQVSEAEVMETAETGRQHDDCGENGSGQIA</sequence>
<dbReference type="GO" id="GO:0008270">
    <property type="term" value="F:zinc ion binding"/>
    <property type="evidence" value="ECO:0007669"/>
    <property type="project" value="UniProtKB-KW"/>
</dbReference>
<keyword evidence="1" id="KW-0479">Metal-binding</keyword>
<dbReference type="Gene3D" id="4.10.60.10">
    <property type="entry name" value="Zinc finger, CCHC-type"/>
    <property type="match status" value="1"/>
</dbReference>
<keyword evidence="1" id="KW-0863">Zinc-finger</keyword>
<evidence type="ECO:0000259" key="3">
    <source>
        <dbReference type="PROSITE" id="PS50158"/>
    </source>
</evidence>
<reference evidence="4" key="1">
    <citation type="submission" date="2021-12" db="EMBL/GenBank/DDBJ databases">
        <authorList>
            <person name="King R."/>
        </authorList>
    </citation>
    <scope>NUCLEOTIDE SEQUENCE</scope>
</reference>
<evidence type="ECO:0000313" key="5">
    <source>
        <dbReference type="Proteomes" id="UP001153714"/>
    </source>
</evidence>
<accession>A0A9N9R5B2</accession>
<reference evidence="4" key="2">
    <citation type="submission" date="2022-10" db="EMBL/GenBank/DDBJ databases">
        <authorList>
            <consortium name="ENA_rothamsted_submissions"/>
            <consortium name="culmorum"/>
            <person name="King R."/>
        </authorList>
    </citation>
    <scope>NUCLEOTIDE SEQUENCE</scope>
</reference>
<evidence type="ECO:0000256" key="1">
    <source>
        <dbReference type="PROSITE-ProRule" id="PRU00047"/>
    </source>
</evidence>
<proteinExistence type="predicted"/>
<evidence type="ECO:0000313" key="4">
    <source>
        <dbReference type="EMBL" id="CAG9789638.1"/>
    </source>
</evidence>
<dbReference type="GO" id="GO:0003676">
    <property type="term" value="F:nucleic acid binding"/>
    <property type="evidence" value="ECO:0007669"/>
    <property type="project" value="InterPro"/>
</dbReference>
<dbReference type="PROSITE" id="PS50158">
    <property type="entry name" value="ZF_CCHC"/>
    <property type="match status" value="1"/>
</dbReference>
<dbReference type="EMBL" id="OU893351">
    <property type="protein sequence ID" value="CAG9789638.1"/>
    <property type="molecule type" value="Genomic_DNA"/>
</dbReference>
<feature type="region of interest" description="Disordered" evidence="2">
    <location>
        <begin position="166"/>
        <end position="217"/>
    </location>
</feature>
<evidence type="ECO:0000256" key="2">
    <source>
        <dbReference type="SAM" id="MobiDB-lite"/>
    </source>
</evidence>
<dbReference type="InterPro" id="IPR036875">
    <property type="entry name" value="Znf_CCHC_sf"/>
</dbReference>
<dbReference type="OrthoDB" id="427960at2759"/>
<dbReference type="SUPFAM" id="SSF57756">
    <property type="entry name" value="Retrovirus zinc finger-like domains"/>
    <property type="match status" value="1"/>
</dbReference>
<keyword evidence="1" id="KW-0862">Zinc</keyword>
<protein>
    <recommendedName>
        <fullName evidence="3">CCHC-type domain-containing protein</fullName>
    </recommendedName>
</protein>
<keyword evidence="5" id="KW-1185">Reference proteome</keyword>
<dbReference type="Proteomes" id="UP001153714">
    <property type="component" value="Chromosome 20"/>
</dbReference>